<name>A0A9N9H411_9GLOM</name>
<dbReference type="EMBL" id="CAJVPK010005850">
    <property type="protein sequence ID" value="CAG8647169.1"/>
    <property type="molecule type" value="Genomic_DNA"/>
</dbReference>
<dbReference type="AlphaFoldDB" id="A0A9N9H411"/>
<evidence type="ECO:0000313" key="1">
    <source>
        <dbReference type="EMBL" id="CAG8647169.1"/>
    </source>
</evidence>
<evidence type="ECO:0000313" key="2">
    <source>
        <dbReference type="Proteomes" id="UP000789706"/>
    </source>
</evidence>
<protein>
    <submittedName>
        <fullName evidence="1">10457_t:CDS:1</fullName>
    </submittedName>
</protein>
<feature type="non-terminal residue" evidence="1">
    <location>
        <position position="335"/>
    </location>
</feature>
<organism evidence="1 2">
    <name type="scientific">Diversispora eburnea</name>
    <dbReference type="NCBI Taxonomy" id="1213867"/>
    <lineage>
        <taxon>Eukaryota</taxon>
        <taxon>Fungi</taxon>
        <taxon>Fungi incertae sedis</taxon>
        <taxon>Mucoromycota</taxon>
        <taxon>Glomeromycotina</taxon>
        <taxon>Glomeromycetes</taxon>
        <taxon>Diversisporales</taxon>
        <taxon>Diversisporaceae</taxon>
        <taxon>Diversispora</taxon>
    </lineage>
</organism>
<dbReference type="Proteomes" id="UP000789706">
    <property type="component" value="Unassembled WGS sequence"/>
</dbReference>
<comment type="caution">
    <text evidence="1">The sequence shown here is derived from an EMBL/GenBank/DDBJ whole genome shotgun (WGS) entry which is preliminary data.</text>
</comment>
<dbReference type="SUPFAM" id="SSF51445">
    <property type="entry name" value="(Trans)glycosidases"/>
    <property type="match status" value="1"/>
</dbReference>
<gene>
    <name evidence="1" type="ORF">DEBURN_LOCUS11350</name>
</gene>
<sequence length="335" mass="37872">GKNEIFASFSSKVDKVEYVKRDTPSDNDTCHGLNFSDVLSDDAKVFGFYDPLNPLENNSPVVEFIKNIKIDYLNYIVDINKLENNKIIQQELNDLRSNFNSKELQVNLLVLESPNLITEKVKNYGLDGVNIIYTCNVSIDNIVINITTVHSDNWNPSWITTFTVTASESELDTISRVQEYVNYTIIQAFYLGPNVDYSASPDKVNSYNGTVNSLFKRLNGMDFKKLIWGFGLSGIIKANPGSITGLMKNNDTCAGGFYIWPWKEIRNTALTDMCIAKNAEGWTRNFDTNSSTLQNNKVPVDLFAYEDLESLYHKFKWVTNNKFAGISIANLAFDS</sequence>
<dbReference type="Gene3D" id="3.20.20.80">
    <property type="entry name" value="Glycosidases"/>
    <property type="match status" value="1"/>
</dbReference>
<feature type="non-terminal residue" evidence="1">
    <location>
        <position position="1"/>
    </location>
</feature>
<reference evidence="1" key="1">
    <citation type="submission" date="2021-06" db="EMBL/GenBank/DDBJ databases">
        <authorList>
            <person name="Kallberg Y."/>
            <person name="Tangrot J."/>
            <person name="Rosling A."/>
        </authorList>
    </citation>
    <scope>NUCLEOTIDE SEQUENCE</scope>
    <source>
        <strain evidence="1">AZ414A</strain>
    </source>
</reference>
<keyword evidence="2" id="KW-1185">Reference proteome</keyword>
<proteinExistence type="predicted"/>
<accession>A0A9N9H411</accession>
<dbReference type="InterPro" id="IPR017853">
    <property type="entry name" value="GH"/>
</dbReference>
<dbReference type="OrthoDB" id="76388at2759"/>